<keyword evidence="3" id="KW-1185">Reference proteome</keyword>
<evidence type="ECO:0000256" key="1">
    <source>
        <dbReference type="SAM" id="MobiDB-lite"/>
    </source>
</evidence>
<protein>
    <submittedName>
        <fullName evidence="2">Uncharacterized protein</fullName>
    </submittedName>
</protein>
<evidence type="ECO:0000313" key="3">
    <source>
        <dbReference type="Proteomes" id="UP000559256"/>
    </source>
</evidence>
<comment type="caution">
    <text evidence="2">The sequence shown here is derived from an EMBL/GenBank/DDBJ whole genome shotgun (WGS) entry which is preliminary data.</text>
</comment>
<reference evidence="2 3" key="1">
    <citation type="journal article" date="2020" name="ISME J.">
        <title>Uncovering the hidden diversity of litter-decomposition mechanisms in mushroom-forming fungi.</title>
        <authorList>
            <person name="Floudas D."/>
            <person name="Bentzer J."/>
            <person name="Ahren D."/>
            <person name="Johansson T."/>
            <person name="Persson P."/>
            <person name="Tunlid A."/>
        </authorList>
    </citation>
    <scope>NUCLEOTIDE SEQUENCE [LARGE SCALE GENOMIC DNA]</scope>
    <source>
        <strain evidence="2 3">CBS 291.85</strain>
    </source>
</reference>
<feature type="region of interest" description="Disordered" evidence="1">
    <location>
        <begin position="104"/>
        <end position="132"/>
    </location>
</feature>
<evidence type="ECO:0000313" key="2">
    <source>
        <dbReference type="EMBL" id="KAF5374213.1"/>
    </source>
</evidence>
<dbReference type="AlphaFoldDB" id="A0A8H5LYI2"/>
<feature type="region of interest" description="Disordered" evidence="1">
    <location>
        <begin position="1"/>
        <end position="59"/>
    </location>
</feature>
<proteinExistence type="predicted"/>
<name>A0A8H5LYI2_9AGAR</name>
<gene>
    <name evidence="2" type="ORF">D9758_004648</name>
</gene>
<accession>A0A8H5LYI2</accession>
<feature type="compositionally biased region" description="Polar residues" evidence="1">
    <location>
        <begin position="1"/>
        <end position="11"/>
    </location>
</feature>
<organism evidence="2 3">
    <name type="scientific">Tetrapyrgos nigripes</name>
    <dbReference type="NCBI Taxonomy" id="182062"/>
    <lineage>
        <taxon>Eukaryota</taxon>
        <taxon>Fungi</taxon>
        <taxon>Dikarya</taxon>
        <taxon>Basidiomycota</taxon>
        <taxon>Agaricomycotina</taxon>
        <taxon>Agaricomycetes</taxon>
        <taxon>Agaricomycetidae</taxon>
        <taxon>Agaricales</taxon>
        <taxon>Marasmiineae</taxon>
        <taxon>Marasmiaceae</taxon>
        <taxon>Tetrapyrgos</taxon>
    </lineage>
</organism>
<dbReference type="EMBL" id="JAACJM010000002">
    <property type="protein sequence ID" value="KAF5374213.1"/>
    <property type="molecule type" value="Genomic_DNA"/>
</dbReference>
<dbReference type="Proteomes" id="UP000559256">
    <property type="component" value="Unassembled WGS sequence"/>
</dbReference>
<sequence>MSSMTYYDNAQASSSSLPLPAPAVTQEPPTTQPIDSASLGYDFSLSRSSAQERRRDRRLSLSDLETQNAVRHLELGFYSLHSGSSELVSSCLRSVLQSQHLFPHPTLPRTRRQRRPLRLPGFQRKPKQNVKL</sequence>
<feature type="compositionally biased region" description="Basic and acidic residues" evidence="1">
    <location>
        <begin position="50"/>
        <end position="59"/>
    </location>
</feature>